<reference evidence="3 4" key="1">
    <citation type="submission" date="2022-11" db="EMBL/GenBank/DDBJ databases">
        <title>Nonomuraea corallina sp. nov., a new species of the genus Nonomuraea isolated from sea side sediment in Thai sea.</title>
        <authorList>
            <person name="Ngamcharungchit C."/>
            <person name="Matsumoto A."/>
            <person name="Suriyachadkun C."/>
            <person name="Panbangred W."/>
            <person name="Inahashi Y."/>
            <person name="Intra B."/>
        </authorList>
    </citation>
    <scope>NUCLEOTIDE SEQUENCE [LARGE SCALE GENOMIC DNA]</scope>
    <source>
        <strain evidence="3 4">DSM 43553</strain>
    </source>
</reference>
<keyword evidence="1" id="KW-1133">Transmembrane helix</keyword>
<proteinExistence type="predicted"/>
<keyword evidence="1" id="KW-0812">Transmembrane</keyword>
<keyword evidence="4" id="KW-1185">Reference proteome</keyword>
<dbReference type="PANTHER" id="PTHR34473">
    <property type="entry name" value="UPF0699 TRANSMEMBRANE PROTEIN YDBS"/>
    <property type="match status" value="1"/>
</dbReference>
<dbReference type="PANTHER" id="PTHR34473:SF3">
    <property type="entry name" value="TRANSMEMBRANE PROTEIN-RELATED"/>
    <property type="match status" value="1"/>
</dbReference>
<gene>
    <name evidence="3" type="ORF">OUY24_24000</name>
</gene>
<protein>
    <submittedName>
        <fullName evidence="3">PH domain-containing protein</fullName>
    </submittedName>
</protein>
<evidence type="ECO:0000313" key="3">
    <source>
        <dbReference type="EMBL" id="MDA0643702.1"/>
    </source>
</evidence>
<evidence type="ECO:0000256" key="1">
    <source>
        <dbReference type="SAM" id="Phobius"/>
    </source>
</evidence>
<dbReference type="EMBL" id="JAPNUD010000074">
    <property type="protein sequence ID" value="MDA0643702.1"/>
    <property type="molecule type" value="Genomic_DNA"/>
</dbReference>
<keyword evidence="1" id="KW-0472">Membrane</keyword>
<dbReference type="RefSeq" id="WP_271277919.1">
    <property type="nucleotide sequence ID" value="NZ_BAABFD010000008.1"/>
</dbReference>
<evidence type="ECO:0000313" key="4">
    <source>
        <dbReference type="Proteomes" id="UP001212498"/>
    </source>
</evidence>
<dbReference type="InterPro" id="IPR005182">
    <property type="entry name" value="YdbS-like_PH"/>
</dbReference>
<evidence type="ECO:0000259" key="2">
    <source>
        <dbReference type="Pfam" id="PF03703"/>
    </source>
</evidence>
<comment type="caution">
    <text evidence="3">The sequence shown here is derived from an EMBL/GenBank/DDBJ whole genome shotgun (WGS) entry which is preliminary data.</text>
</comment>
<name>A0ABT4T2K6_9ACTN</name>
<accession>A0ABT4T2K6</accession>
<sequence length="169" mass="18217">MDVVVDARETALRPPRDQADPRAVSWWTVQWLLFMLPIGGSAVAAFWFLTDRPLWLGVAATASAVGCLAVALVAPHAYYRVQRWEVTGEAVYTRRGWLTHTWRVAPMSRVQTVDTARGPVQRLFGLADVTVTTASAAGAVRIEGLDEAVAASLAARLTAVTQSTPGDAT</sequence>
<dbReference type="Pfam" id="PF03703">
    <property type="entry name" value="bPH_2"/>
    <property type="match status" value="1"/>
</dbReference>
<organism evidence="3 4">
    <name type="scientific">Nonomuraea ferruginea</name>
    <dbReference type="NCBI Taxonomy" id="46174"/>
    <lineage>
        <taxon>Bacteria</taxon>
        <taxon>Bacillati</taxon>
        <taxon>Actinomycetota</taxon>
        <taxon>Actinomycetes</taxon>
        <taxon>Streptosporangiales</taxon>
        <taxon>Streptosporangiaceae</taxon>
        <taxon>Nonomuraea</taxon>
    </lineage>
</organism>
<feature type="transmembrane region" description="Helical" evidence="1">
    <location>
        <begin position="54"/>
        <end position="74"/>
    </location>
</feature>
<dbReference type="Proteomes" id="UP001212498">
    <property type="component" value="Unassembled WGS sequence"/>
</dbReference>
<feature type="domain" description="YdbS-like PH" evidence="2">
    <location>
        <begin position="79"/>
        <end position="156"/>
    </location>
</feature>
<feature type="transmembrane region" description="Helical" evidence="1">
    <location>
        <begin position="23"/>
        <end position="48"/>
    </location>
</feature>